<proteinExistence type="predicted"/>
<reference evidence="1 2" key="1">
    <citation type="submission" date="2023-04" db="EMBL/GenBank/DDBJ databases">
        <title>Draft genome sequence of Saccharopolyspora sp. TS4A08 isolated from sweet potato rhizospheric soil.</title>
        <authorList>
            <person name="Suksaard P."/>
            <person name="Duangmal K."/>
        </authorList>
    </citation>
    <scope>NUCLEOTIDE SEQUENCE [LARGE SCALE GENOMIC DNA]</scope>
    <source>
        <strain evidence="1 2">TS4A08</strain>
    </source>
</reference>
<dbReference type="Proteomes" id="UP001237595">
    <property type="component" value="Unassembled WGS sequence"/>
</dbReference>
<dbReference type="EMBL" id="JASAOF010000007">
    <property type="protein sequence ID" value="MDI2029854.1"/>
    <property type="molecule type" value="Genomic_DNA"/>
</dbReference>
<evidence type="ECO:0000313" key="1">
    <source>
        <dbReference type="EMBL" id="MDI2029854.1"/>
    </source>
</evidence>
<comment type="caution">
    <text evidence="1">The sequence shown here is derived from an EMBL/GenBank/DDBJ whole genome shotgun (WGS) entry which is preliminary data.</text>
</comment>
<evidence type="ECO:0008006" key="3">
    <source>
        <dbReference type="Google" id="ProtNLM"/>
    </source>
</evidence>
<accession>A0ABT6PPA8</accession>
<evidence type="ECO:0000313" key="2">
    <source>
        <dbReference type="Proteomes" id="UP001237595"/>
    </source>
</evidence>
<organism evidence="1 2">
    <name type="scientific">Saccharopolyspora ipomoeae</name>
    <dbReference type="NCBI Taxonomy" id="3042027"/>
    <lineage>
        <taxon>Bacteria</taxon>
        <taxon>Bacillati</taxon>
        <taxon>Actinomycetota</taxon>
        <taxon>Actinomycetes</taxon>
        <taxon>Pseudonocardiales</taxon>
        <taxon>Pseudonocardiaceae</taxon>
        <taxon>Saccharopolyspora</taxon>
    </lineage>
</organism>
<keyword evidence="2" id="KW-1185">Reference proteome</keyword>
<dbReference type="RefSeq" id="WP_281456158.1">
    <property type="nucleotide sequence ID" value="NZ_JASAOF010000007.1"/>
</dbReference>
<sequence>MKYLVQIRTVATTDGWQTISEPFDTREEAAEWMQRLCVESKIDERRK</sequence>
<name>A0ABT6PPA8_9PSEU</name>
<protein>
    <recommendedName>
        <fullName evidence="3">SPOR domain-containing protein</fullName>
    </recommendedName>
</protein>
<gene>
    <name evidence="1" type="ORF">QFW96_14580</name>
</gene>